<keyword evidence="1" id="KW-0732">Signal</keyword>
<evidence type="ECO:0000313" key="2">
    <source>
        <dbReference type="EMBL" id="CAG8481122.1"/>
    </source>
</evidence>
<comment type="caution">
    <text evidence="2">The sequence shown here is derived from an EMBL/GenBank/DDBJ whole genome shotgun (WGS) entry which is preliminary data.</text>
</comment>
<proteinExistence type="predicted"/>
<organism evidence="2 3">
    <name type="scientific">Paraglomus occultum</name>
    <dbReference type="NCBI Taxonomy" id="144539"/>
    <lineage>
        <taxon>Eukaryota</taxon>
        <taxon>Fungi</taxon>
        <taxon>Fungi incertae sedis</taxon>
        <taxon>Mucoromycota</taxon>
        <taxon>Glomeromycotina</taxon>
        <taxon>Glomeromycetes</taxon>
        <taxon>Paraglomerales</taxon>
        <taxon>Paraglomeraceae</taxon>
        <taxon>Paraglomus</taxon>
    </lineage>
</organism>
<evidence type="ECO:0000313" key="3">
    <source>
        <dbReference type="Proteomes" id="UP000789572"/>
    </source>
</evidence>
<reference evidence="2" key="1">
    <citation type="submission" date="2021-06" db="EMBL/GenBank/DDBJ databases">
        <authorList>
            <person name="Kallberg Y."/>
            <person name="Tangrot J."/>
            <person name="Rosling A."/>
        </authorList>
    </citation>
    <scope>NUCLEOTIDE SEQUENCE</scope>
    <source>
        <strain evidence="2">IA702</strain>
    </source>
</reference>
<accession>A0A9N8WBQ0</accession>
<protein>
    <submittedName>
        <fullName evidence="2">7607_t:CDS:1</fullName>
    </submittedName>
</protein>
<dbReference type="Proteomes" id="UP000789572">
    <property type="component" value="Unassembled WGS sequence"/>
</dbReference>
<evidence type="ECO:0000256" key="1">
    <source>
        <dbReference type="SAM" id="SignalP"/>
    </source>
</evidence>
<feature type="signal peptide" evidence="1">
    <location>
        <begin position="1"/>
        <end position="21"/>
    </location>
</feature>
<dbReference type="AlphaFoldDB" id="A0A9N8WBQ0"/>
<dbReference type="EMBL" id="CAJVPJ010000119">
    <property type="protein sequence ID" value="CAG8481122.1"/>
    <property type="molecule type" value="Genomic_DNA"/>
</dbReference>
<name>A0A9N8WBQ0_9GLOM</name>
<keyword evidence="3" id="KW-1185">Reference proteome</keyword>
<sequence length="290" mass="31980">MRTFALFVFSFILFIALPINGELVCPVNVPSTTCTQCQAAIDSIFSPNYFTGNGLPGQLHPCDFYGQLEKEIVNRAKPGLSPFDPTVPQLLKDAYDAACSNPSTCTEQEAIAGSKTIETGCGDLVGASNDPGIINATYAYITLRNFIPEKNVFCTKDANGDSFRWQIDRDIINYAATIVSPDIARLVVPADPAIVFFTFNTTGSTPSVHQIPDSVICSQAYKYMVTTFSSFVDQYPLDPRFPYLTENLNIAKSLVQNNCTSATRKSKRRRNNRSFSLNNIVYDQIYGHGL</sequence>
<feature type="chain" id="PRO_5040258106" evidence="1">
    <location>
        <begin position="22"/>
        <end position="290"/>
    </location>
</feature>
<gene>
    <name evidence="2" type="ORF">POCULU_LOCUS1554</name>
</gene>